<dbReference type="Pfam" id="PF05016">
    <property type="entry name" value="ParE_toxin"/>
    <property type="match status" value="1"/>
</dbReference>
<dbReference type="EMBL" id="BDQK01000001">
    <property type="protein sequence ID" value="GBF78675.1"/>
    <property type="molecule type" value="Genomic_DNA"/>
</dbReference>
<dbReference type="InterPro" id="IPR035093">
    <property type="entry name" value="RelE/ParE_toxin_dom_sf"/>
</dbReference>
<dbReference type="PANTHER" id="PTHR35601:SF1">
    <property type="entry name" value="TOXIN RELE"/>
    <property type="match status" value="1"/>
</dbReference>
<dbReference type="RefSeq" id="WP_227873492.1">
    <property type="nucleotide sequence ID" value="NZ_BDQK01000001.1"/>
</dbReference>
<dbReference type="Proteomes" id="UP000287247">
    <property type="component" value="Unassembled WGS sequence"/>
</dbReference>
<evidence type="ECO:0000256" key="1">
    <source>
        <dbReference type="ARBA" id="ARBA00006226"/>
    </source>
</evidence>
<accession>A0A401IBN8</accession>
<protein>
    <submittedName>
        <fullName evidence="3">Plasmid stabilization protein</fullName>
    </submittedName>
</protein>
<dbReference type="InterPro" id="IPR007712">
    <property type="entry name" value="RelE/ParE_toxin"/>
</dbReference>
<dbReference type="SUPFAM" id="SSF143011">
    <property type="entry name" value="RelE-like"/>
    <property type="match status" value="1"/>
</dbReference>
<gene>
    <name evidence="3" type="ORF">AsFPU1_0064</name>
</gene>
<organism evidence="3 4">
    <name type="scientific">Aphanothece sacrum FPU1</name>
    <dbReference type="NCBI Taxonomy" id="1920663"/>
    <lineage>
        <taxon>Bacteria</taxon>
        <taxon>Bacillati</taxon>
        <taxon>Cyanobacteriota</taxon>
        <taxon>Cyanophyceae</taxon>
        <taxon>Oscillatoriophycideae</taxon>
        <taxon>Chroococcales</taxon>
        <taxon>Aphanothecaceae</taxon>
        <taxon>Aphanothece</taxon>
    </lineage>
</organism>
<comment type="similarity">
    <text evidence="1">Belongs to the RelE toxin family.</text>
</comment>
<dbReference type="AlphaFoldDB" id="A0A401IBN8"/>
<evidence type="ECO:0000313" key="4">
    <source>
        <dbReference type="Proteomes" id="UP000287247"/>
    </source>
</evidence>
<evidence type="ECO:0000313" key="3">
    <source>
        <dbReference type="EMBL" id="GBF78675.1"/>
    </source>
</evidence>
<dbReference type="Gene3D" id="3.30.2310.20">
    <property type="entry name" value="RelE-like"/>
    <property type="match status" value="1"/>
</dbReference>
<comment type="caution">
    <text evidence="3">The sequence shown here is derived from an EMBL/GenBank/DDBJ whole genome shotgun (WGS) entry which is preliminary data.</text>
</comment>
<name>A0A401IBN8_APHSA</name>
<keyword evidence="2" id="KW-1277">Toxin-antitoxin system</keyword>
<dbReference type="NCBIfam" id="TIGR02385">
    <property type="entry name" value="RelE_StbE"/>
    <property type="match status" value="1"/>
</dbReference>
<keyword evidence="4" id="KW-1185">Reference proteome</keyword>
<sequence>MMYRVQLSLEAEKAYTNANTALVKKLARCFEILEKNPRFHPNIKPLKGNYLGYYRYRVGDYRVVYSVDDQVMLVNVIVITHRSRVYE</sequence>
<reference evidence="4" key="1">
    <citation type="submission" date="2017-05" db="EMBL/GenBank/DDBJ databases">
        <title>Physiological properties and genetic analysis related to exopolysaccharide production of fresh-water unicellular cyanobacterium Aphanothece sacrum, Suizenji Nori, that has been cultured as a food source in Japan.</title>
        <authorList>
            <person name="Kanesaki Y."/>
            <person name="Yoshikawa S."/>
            <person name="Ohki K."/>
        </authorList>
    </citation>
    <scope>NUCLEOTIDE SEQUENCE [LARGE SCALE GENOMIC DNA]</scope>
    <source>
        <strain evidence="4">FPU1</strain>
    </source>
</reference>
<proteinExistence type="inferred from homology"/>
<evidence type="ECO:0000256" key="2">
    <source>
        <dbReference type="ARBA" id="ARBA00022649"/>
    </source>
</evidence>
<dbReference type="PANTHER" id="PTHR35601">
    <property type="entry name" value="TOXIN RELE"/>
    <property type="match status" value="1"/>
</dbReference>